<sequence>MASKLSLGVLLSLLLLLGLAGPAASSATAPPPAPSAGAVQPEAGGDAINNDIDWP</sequence>
<evidence type="ECO:0000313" key="3">
    <source>
        <dbReference type="EMBL" id="SCG42450.1"/>
    </source>
</evidence>
<evidence type="ECO:0000313" key="4">
    <source>
        <dbReference type="Proteomes" id="UP000198210"/>
    </source>
</evidence>
<name>A0A1C5H8Y5_9ACTN</name>
<dbReference type="Proteomes" id="UP000198210">
    <property type="component" value="Chromosome I"/>
</dbReference>
<evidence type="ECO:0000256" key="1">
    <source>
        <dbReference type="SAM" id="MobiDB-lite"/>
    </source>
</evidence>
<evidence type="ECO:0000256" key="2">
    <source>
        <dbReference type="SAM" id="SignalP"/>
    </source>
</evidence>
<proteinExistence type="predicted"/>
<feature type="chain" id="PRO_5039011709" evidence="2">
    <location>
        <begin position="30"/>
        <end position="55"/>
    </location>
</feature>
<dbReference type="EMBL" id="LT607751">
    <property type="protein sequence ID" value="SCG42450.1"/>
    <property type="molecule type" value="Genomic_DNA"/>
</dbReference>
<reference evidence="3 4" key="1">
    <citation type="submission" date="2016-06" db="EMBL/GenBank/DDBJ databases">
        <authorList>
            <person name="Kjaerup R.B."/>
            <person name="Dalgaard T.S."/>
            <person name="Juul-Madsen H.R."/>
        </authorList>
    </citation>
    <scope>NUCLEOTIDE SEQUENCE [LARGE SCALE GENOMIC DNA]</scope>
    <source>
        <strain evidence="3 4">DSM 45097</strain>
    </source>
</reference>
<feature type="region of interest" description="Disordered" evidence="1">
    <location>
        <begin position="23"/>
        <end position="55"/>
    </location>
</feature>
<dbReference type="RefSeq" id="WP_157743613.1">
    <property type="nucleotide sequence ID" value="NZ_JBHLYF010000014.1"/>
</dbReference>
<protein>
    <submittedName>
        <fullName evidence="3">Uncharacterized protein</fullName>
    </submittedName>
</protein>
<gene>
    <name evidence="3" type="ORF">GA0074704_1272</name>
</gene>
<organism evidence="3 4">
    <name type="scientific">Micromonospora siamensis</name>
    <dbReference type="NCBI Taxonomy" id="299152"/>
    <lineage>
        <taxon>Bacteria</taxon>
        <taxon>Bacillati</taxon>
        <taxon>Actinomycetota</taxon>
        <taxon>Actinomycetes</taxon>
        <taxon>Micromonosporales</taxon>
        <taxon>Micromonosporaceae</taxon>
        <taxon>Micromonospora</taxon>
    </lineage>
</organism>
<accession>A0A1C5H8Y5</accession>
<feature type="signal peptide" evidence="2">
    <location>
        <begin position="1"/>
        <end position="29"/>
    </location>
</feature>
<keyword evidence="2" id="KW-0732">Signal</keyword>
<keyword evidence="4" id="KW-1185">Reference proteome</keyword>
<dbReference type="AlphaFoldDB" id="A0A1C5H8Y5"/>